<evidence type="ECO:0000313" key="2">
    <source>
        <dbReference type="EMBL" id="KAK2022632.1"/>
    </source>
</evidence>
<comment type="caution">
    <text evidence="2">The sequence shown here is derived from an EMBL/GenBank/DDBJ whole genome shotgun (WGS) entry which is preliminary data.</text>
</comment>
<name>A0AAD9LVZ2_9PEZI</name>
<feature type="region of interest" description="Disordered" evidence="1">
    <location>
        <begin position="131"/>
        <end position="254"/>
    </location>
</feature>
<evidence type="ECO:0000313" key="3">
    <source>
        <dbReference type="Proteomes" id="UP001232148"/>
    </source>
</evidence>
<dbReference type="Proteomes" id="UP001232148">
    <property type="component" value="Unassembled WGS sequence"/>
</dbReference>
<dbReference type="EMBL" id="MU843034">
    <property type="protein sequence ID" value="KAK2022632.1"/>
    <property type="molecule type" value="Genomic_DNA"/>
</dbReference>
<accession>A0AAD9LVZ2</accession>
<organism evidence="2 3">
    <name type="scientific">Colletotrichum zoysiae</name>
    <dbReference type="NCBI Taxonomy" id="1216348"/>
    <lineage>
        <taxon>Eukaryota</taxon>
        <taxon>Fungi</taxon>
        <taxon>Dikarya</taxon>
        <taxon>Ascomycota</taxon>
        <taxon>Pezizomycotina</taxon>
        <taxon>Sordariomycetes</taxon>
        <taxon>Hypocreomycetidae</taxon>
        <taxon>Glomerellales</taxon>
        <taxon>Glomerellaceae</taxon>
        <taxon>Colletotrichum</taxon>
        <taxon>Colletotrichum graminicola species complex</taxon>
    </lineage>
</organism>
<feature type="compositionally biased region" description="Low complexity" evidence="1">
    <location>
        <begin position="154"/>
        <end position="165"/>
    </location>
</feature>
<protein>
    <submittedName>
        <fullName evidence="2">Uncharacterized protein</fullName>
    </submittedName>
</protein>
<feature type="compositionally biased region" description="Polar residues" evidence="1">
    <location>
        <begin position="189"/>
        <end position="202"/>
    </location>
</feature>
<proteinExistence type="predicted"/>
<feature type="region of interest" description="Disordered" evidence="1">
    <location>
        <begin position="1"/>
        <end position="28"/>
    </location>
</feature>
<reference evidence="2" key="1">
    <citation type="submission" date="2021-06" db="EMBL/GenBank/DDBJ databases">
        <title>Comparative genomics, transcriptomics and evolutionary studies reveal genomic signatures of adaptation to plant cell wall in hemibiotrophic fungi.</title>
        <authorList>
            <consortium name="DOE Joint Genome Institute"/>
            <person name="Baroncelli R."/>
            <person name="Diaz J.F."/>
            <person name="Benocci T."/>
            <person name="Peng M."/>
            <person name="Battaglia E."/>
            <person name="Haridas S."/>
            <person name="Andreopoulos W."/>
            <person name="Labutti K."/>
            <person name="Pangilinan J."/>
            <person name="Floch G.L."/>
            <person name="Makela M.R."/>
            <person name="Henrissat B."/>
            <person name="Grigoriev I.V."/>
            <person name="Crouch J.A."/>
            <person name="De Vries R.P."/>
            <person name="Sukno S.A."/>
            <person name="Thon M.R."/>
        </authorList>
    </citation>
    <scope>NUCLEOTIDE SEQUENCE</scope>
    <source>
        <strain evidence="2">MAFF235873</strain>
    </source>
</reference>
<sequence length="463" mass="50921">MASYFDSVASSTDYNRRAKRHPPSLDSLNQSTSYWSKDQLLACRVLVVKKELRQLPITLEPSHTNELIEQVKRSCRLPTDPDARRLSSLCRGPDSDELSRSSGNTHSWRWNYDAQGIVWSALSLLKIPGASTAHAPSPIRDAEHEDGHHAGPSTPRAPRTTAPPETDGDHASPSTPPTPRTTAPPETPQSSQTLPPLRSTDSPDLPRRSKSGRQSRPPVRHGFVSIQDPIDGSSPNASSSGLFSSSPHSAWMPDQGPSTTLHLLPEPLTVHFISAFIQEALLWLPGQNRANANPVVVFDNTSAAHEVALHGNVKFTSRDDGGLKILYNGRPLGRVALLEAKRSIKNSPIEGQLPFPDEWFGQIVGEALAAKLTAGAWHGHRNSILVIAAARHYIRFLQIDVSDLYKEQLNDRAQEESAEFSEFIKVYATKWFDLANADDRRVTVENLTLMASLSRTVVLGPRV</sequence>
<keyword evidence="3" id="KW-1185">Reference proteome</keyword>
<feature type="region of interest" description="Disordered" evidence="1">
    <location>
        <begin position="78"/>
        <end position="107"/>
    </location>
</feature>
<dbReference type="AlphaFoldDB" id="A0AAD9LVZ2"/>
<evidence type="ECO:0000256" key="1">
    <source>
        <dbReference type="SAM" id="MobiDB-lite"/>
    </source>
</evidence>
<gene>
    <name evidence="2" type="ORF">LX32DRAFT_687056</name>
</gene>
<feature type="compositionally biased region" description="Basic and acidic residues" evidence="1">
    <location>
        <begin position="140"/>
        <end position="149"/>
    </location>
</feature>
<feature type="compositionally biased region" description="Low complexity" evidence="1">
    <location>
        <begin position="233"/>
        <end position="249"/>
    </location>
</feature>